<feature type="transmembrane region" description="Helical" evidence="5">
    <location>
        <begin position="213"/>
        <end position="236"/>
    </location>
</feature>
<dbReference type="PANTHER" id="PTHR44688">
    <property type="entry name" value="DNA-BINDING TRANSCRIPTIONAL ACTIVATOR DEVR_DOSR"/>
    <property type="match status" value="1"/>
</dbReference>
<feature type="transmembrane region" description="Helical" evidence="5">
    <location>
        <begin position="174"/>
        <end position="192"/>
    </location>
</feature>
<feature type="transmembrane region" description="Helical" evidence="5">
    <location>
        <begin position="248"/>
        <end position="267"/>
    </location>
</feature>
<feature type="transmembrane region" description="Helical" evidence="5">
    <location>
        <begin position="333"/>
        <end position="357"/>
    </location>
</feature>
<evidence type="ECO:0000256" key="2">
    <source>
        <dbReference type="ARBA" id="ARBA00023125"/>
    </source>
</evidence>
<reference evidence="7 8" key="1">
    <citation type="journal article" date="2018" name="Int. J. Syst. Evol. Microbiol.">
        <title>Rubneribacter badeniensis gen. nov., sp. nov. and Enteroscipio rubneri gen. nov., sp. nov., new members of the Eggerthellaceae isolated from human faeces.</title>
        <authorList>
            <person name="Danylec N."/>
            <person name="Gobl A."/>
            <person name="Stoll D.A."/>
            <person name="Hetzer B."/>
            <person name="Kulling S.E."/>
            <person name="Huch M."/>
        </authorList>
    </citation>
    <scope>NUCLEOTIDE SEQUENCE [LARGE SCALE GENOMIC DNA]</scope>
    <source>
        <strain evidence="7 8">ResAG-85</strain>
    </source>
</reference>
<keyword evidence="5" id="KW-1133">Transmembrane helix</keyword>
<keyword evidence="2" id="KW-0238">DNA-binding</keyword>
<dbReference type="RefSeq" id="WP_103262802.1">
    <property type="nucleotide sequence ID" value="NZ_PPEL01000020.1"/>
</dbReference>
<dbReference type="Gene3D" id="1.10.10.10">
    <property type="entry name" value="Winged helix-like DNA-binding domain superfamily/Winged helix DNA-binding domain"/>
    <property type="match status" value="1"/>
</dbReference>
<dbReference type="SUPFAM" id="SSF46894">
    <property type="entry name" value="C-terminal effector domain of the bipartite response regulators"/>
    <property type="match status" value="1"/>
</dbReference>
<dbReference type="Proteomes" id="UP000236488">
    <property type="component" value="Unassembled WGS sequence"/>
</dbReference>
<dbReference type="GO" id="GO:0006355">
    <property type="term" value="P:regulation of DNA-templated transcription"/>
    <property type="evidence" value="ECO:0007669"/>
    <property type="project" value="InterPro"/>
</dbReference>
<accession>A0A2K2U631</accession>
<evidence type="ECO:0000256" key="4">
    <source>
        <dbReference type="SAM" id="MobiDB-lite"/>
    </source>
</evidence>
<feature type="transmembrane region" description="Helical" evidence="5">
    <location>
        <begin position="147"/>
        <end position="168"/>
    </location>
</feature>
<evidence type="ECO:0000256" key="1">
    <source>
        <dbReference type="ARBA" id="ARBA00023015"/>
    </source>
</evidence>
<name>A0A2K2U631_9ACTN</name>
<keyword evidence="5" id="KW-0812">Transmembrane</keyword>
<dbReference type="InterPro" id="IPR016032">
    <property type="entry name" value="Sig_transdc_resp-reg_C-effctor"/>
</dbReference>
<feature type="transmembrane region" description="Helical" evidence="5">
    <location>
        <begin position="304"/>
        <end position="321"/>
    </location>
</feature>
<feature type="transmembrane region" description="Helical" evidence="5">
    <location>
        <begin position="52"/>
        <end position="73"/>
    </location>
</feature>
<keyword evidence="5" id="KW-0472">Membrane</keyword>
<gene>
    <name evidence="7" type="ORF">C2L80_05260</name>
</gene>
<comment type="caution">
    <text evidence="7">The sequence shown here is derived from an EMBL/GenBank/DDBJ whole genome shotgun (WGS) entry which is preliminary data.</text>
</comment>
<keyword evidence="1" id="KW-0805">Transcription regulation</keyword>
<evidence type="ECO:0000313" key="8">
    <source>
        <dbReference type="Proteomes" id="UP000236488"/>
    </source>
</evidence>
<dbReference type="InterPro" id="IPR000792">
    <property type="entry name" value="Tscrpt_reg_LuxR_C"/>
</dbReference>
<feature type="transmembrane region" description="Helical" evidence="5">
    <location>
        <begin position="114"/>
        <end position="135"/>
    </location>
</feature>
<proteinExistence type="predicted"/>
<feature type="transmembrane region" description="Helical" evidence="5">
    <location>
        <begin position="279"/>
        <end position="298"/>
    </location>
</feature>
<keyword evidence="8" id="KW-1185">Reference proteome</keyword>
<evidence type="ECO:0000256" key="5">
    <source>
        <dbReference type="SAM" id="Phobius"/>
    </source>
</evidence>
<feature type="compositionally biased region" description="Low complexity" evidence="4">
    <location>
        <begin position="487"/>
        <end position="496"/>
    </location>
</feature>
<dbReference type="AlphaFoldDB" id="A0A2K2U631"/>
<organism evidence="7 8">
    <name type="scientific">Rubneribacter badeniensis</name>
    <dbReference type="NCBI Taxonomy" id="2070688"/>
    <lineage>
        <taxon>Bacteria</taxon>
        <taxon>Bacillati</taxon>
        <taxon>Actinomycetota</taxon>
        <taxon>Coriobacteriia</taxon>
        <taxon>Eggerthellales</taxon>
        <taxon>Eggerthellaceae</taxon>
        <taxon>Rubneribacter</taxon>
    </lineage>
</organism>
<sequence>MGALRAALGEAKAKGTFFFGGYALYLAFSYITFHSFTIFASVGALGPSSQTLFLAIVLASRFAVFVFVAVYSLRSPGPQTMVSVLVSCGVAFFGFLMCGMALQFSGEVDFSQVLPWLLFGGACLGAGDAVMVLMWARFCKTLTLRTVYRYVLVCNVISLVVYFCMTLLPPAAIVPATATVFVASSVCVKRSLDVRGRVGSEHSRPVMRSAAAQLWRPVLGTAVFCFMSGLMMQVSGKQELPLSTVQQTSIVTSAIVVSLLLLPAVLMKKPLSVARLYKVALPLSAAGFLLLPLLWNAAGGIVNAFAQLGSMVATIILWCMLADMARDTRLPSALVFSAALACTNAAQLLGVLVGFFSASRLTAGGLTLTVVALVSLYLLSMLSLFLFKDRDVASDEPAAPPTQVVVHEEQWFANRCEAIAREHQLTAREAEIFALLAQGRTVHGISEKLFVSENTVKSHIKSIYQKLGIHLRSQLIDLVNEEGALSSDAAGASGAPGSSGGVRRLS</sequence>
<evidence type="ECO:0000259" key="6">
    <source>
        <dbReference type="PROSITE" id="PS50043"/>
    </source>
</evidence>
<dbReference type="CDD" id="cd06170">
    <property type="entry name" value="LuxR_C_like"/>
    <property type="match status" value="1"/>
</dbReference>
<dbReference type="PRINTS" id="PR00038">
    <property type="entry name" value="HTHLUXR"/>
</dbReference>
<dbReference type="Pfam" id="PF00196">
    <property type="entry name" value="GerE"/>
    <property type="match status" value="1"/>
</dbReference>
<dbReference type="PANTHER" id="PTHR44688:SF16">
    <property type="entry name" value="DNA-BINDING TRANSCRIPTIONAL ACTIVATOR DEVR_DOSR"/>
    <property type="match status" value="1"/>
</dbReference>
<dbReference type="EMBL" id="PPEL01000020">
    <property type="protein sequence ID" value="PNV65692.1"/>
    <property type="molecule type" value="Genomic_DNA"/>
</dbReference>
<evidence type="ECO:0000256" key="3">
    <source>
        <dbReference type="ARBA" id="ARBA00023163"/>
    </source>
</evidence>
<feature type="transmembrane region" description="Helical" evidence="5">
    <location>
        <begin position="363"/>
        <end position="387"/>
    </location>
</feature>
<dbReference type="SMART" id="SM00421">
    <property type="entry name" value="HTH_LUXR"/>
    <property type="match status" value="1"/>
</dbReference>
<dbReference type="PROSITE" id="PS00622">
    <property type="entry name" value="HTH_LUXR_1"/>
    <property type="match status" value="1"/>
</dbReference>
<feature type="transmembrane region" description="Helical" evidence="5">
    <location>
        <begin position="80"/>
        <end position="102"/>
    </location>
</feature>
<feature type="transmembrane region" description="Helical" evidence="5">
    <location>
        <begin position="22"/>
        <end position="46"/>
    </location>
</feature>
<protein>
    <submittedName>
        <fullName evidence="7">LuxR family transcriptional regulator</fullName>
    </submittedName>
</protein>
<feature type="domain" description="HTH luxR-type" evidence="6">
    <location>
        <begin position="418"/>
        <end position="483"/>
    </location>
</feature>
<dbReference type="GO" id="GO:0003677">
    <property type="term" value="F:DNA binding"/>
    <property type="evidence" value="ECO:0007669"/>
    <property type="project" value="UniProtKB-KW"/>
</dbReference>
<feature type="region of interest" description="Disordered" evidence="4">
    <location>
        <begin position="487"/>
        <end position="506"/>
    </location>
</feature>
<dbReference type="InterPro" id="IPR036388">
    <property type="entry name" value="WH-like_DNA-bd_sf"/>
</dbReference>
<dbReference type="PROSITE" id="PS50043">
    <property type="entry name" value="HTH_LUXR_2"/>
    <property type="match status" value="1"/>
</dbReference>
<evidence type="ECO:0000313" key="7">
    <source>
        <dbReference type="EMBL" id="PNV65692.1"/>
    </source>
</evidence>
<keyword evidence="3" id="KW-0804">Transcription</keyword>